<name>A0A642UTT8_DIURU</name>
<feature type="region of interest" description="Disordered" evidence="1">
    <location>
        <begin position="299"/>
        <end position="318"/>
    </location>
</feature>
<organism evidence="2 3">
    <name type="scientific">Diutina rugosa</name>
    <name type="common">Yeast</name>
    <name type="synonym">Candida rugosa</name>
    <dbReference type="NCBI Taxonomy" id="5481"/>
    <lineage>
        <taxon>Eukaryota</taxon>
        <taxon>Fungi</taxon>
        <taxon>Dikarya</taxon>
        <taxon>Ascomycota</taxon>
        <taxon>Saccharomycotina</taxon>
        <taxon>Pichiomycetes</taxon>
        <taxon>Debaryomycetaceae</taxon>
        <taxon>Diutina</taxon>
    </lineage>
</organism>
<dbReference type="Proteomes" id="UP000449547">
    <property type="component" value="Unassembled WGS sequence"/>
</dbReference>
<evidence type="ECO:0000313" key="3">
    <source>
        <dbReference type="Proteomes" id="UP000449547"/>
    </source>
</evidence>
<protein>
    <submittedName>
        <fullName evidence="2">Uncharacterized protein</fullName>
    </submittedName>
</protein>
<dbReference type="GeneID" id="54781333"/>
<dbReference type="RefSeq" id="XP_034012534.1">
    <property type="nucleotide sequence ID" value="XM_034155360.1"/>
</dbReference>
<comment type="caution">
    <text evidence="2">The sequence shown here is derived from an EMBL/GenBank/DDBJ whole genome shotgun (WGS) entry which is preliminary data.</text>
</comment>
<evidence type="ECO:0000313" key="2">
    <source>
        <dbReference type="EMBL" id="KAA8902786.1"/>
    </source>
</evidence>
<dbReference type="VEuPathDB" id="FungiDB:DIURU_002682"/>
<sequence length="318" mass="34181">METSICAAPSAPGATTASPPDSLPGVGAGVGHQPRSVGDLKRPSRLDLLDDTQLTSLPLAPPPPPHPVVSAPVIRDRASTAGSSGVGSADDDDTLSVNDTFDDVGDDSQLVLVEDYISTVPSIPRKHSLAVFVSQLVEDDRVDISTKRRLSARPAGAGAGGEPLTAIFGDIPATSELKYCDLCVKPLYEVSSLAQRRHQQFVCGECIETYEEFAHGWGDHCTISHPPFPFEKSASVNDVTPKASKATPRPWHAASCSDLCQVKPPHVRLVEIFSTIDQKYTPAKRARFSDGLVSRLSQLQQLPSRPRPSKWSWRQSST</sequence>
<dbReference type="EMBL" id="SWFT01000082">
    <property type="protein sequence ID" value="KAA8902786.1"/>
    <property type="molecule type" value="Genomic_DNA"/>
</dbReference>
<keyword evidence="3" id="KW-1185">Reference proteome</keyword>
<proteinExistence type="predicted"/>
<dbReference type="AlphaFoldDB" id="A0A642UTT8"/>
<feature type="compositionally biased region" description="Low complexity" evidence="1">
    <location>
        <begin position="7"/>
        <end position="20"/>
    </location>
</feature>
<feature type="compositionally biased region" description="Basic and acidic residues" evidence="1">
    <location>
        <begin position="38"/>
        <end position="48"/>
    </location>
</feature>
<evidence type="ECO:0000256" key="1">
    <source>
        <dbReference type="SAM" id="MobiDB-lite"/>
    </source>
</evidence>
<accession>A0A642UTT8</accession>
<feature type="region of interest" description="Disordered" evidence="1">
    <location>
        <begin position="1"/>
        <end position="71"/>
    </location>
</feature>
<gene>
    <name evidence="2" type="ORF">DIURU_002682</name>
</gene>
<dbReference type="OrthoDB" id="4076003at2759"/>
<reference evidence="2 3" key="1">
    <citation type="submission" date="2019-07" db="EMBL/GenBank/DDBJ databases">
        <title>Genome assembly of two rare yeast pathogens: Diutina rugosa and Trichomonascus ciferrii.</title>
        <authorList>
            <person name="Mixao V."/>
            <person name="Saus E."/>
            <person name="Hansen A."/>
            <person name="Lass-Flor C."/>
            <person name="Gabaldon T."/>
        </authorList>
    </citation>
    <scope>NUCLEOTIDE SEQUENCE [LARGE SCALE GENOMIC DNA]</scope>
    <source>
        <strain evidence="2 3">CBS 613</strain>
    </source>
</reference>